<evidence type="ECO:0000313" key="2">
    <source>
        <dbReference type="EMBL" id="MBB5792082.1"/>
    </source>
</evidence>
<dbReference type="Proteomes" id="UP000590647">
    <property type="component" value="Unassembled WGS sequence"/>
</dbReference>
<dbReference type="Pfam" id="PF13808">
    <property type="entry name" value="DDE_Tnp_1_assoc"/>
    <property type="match status" value="1"/>
</dbReference>
<dbReference type="GO" id="GO:0008168">
    <property type="term" value="F:methyltransferase activity"/>
    <property type="evidence" value="ECO:0007669"/>
    <property type="project" value="UniProtKB-KW"/>
</dbReference>
<gene>
    <name evidence="2" type="ORF">HDA41_000046</name>
</gene>
<comment type="caution">
    <text evidence="2">The sequence shown here is derived from an EMBL/GenBank/DDBJ whole genome shotgun (WGS) entry which is preliminary data.</text>
</comment>
<dbReference type="EMBL" id="JACHNE010000001">
    <property type="protein sequence ID" value="MBB5792082.1"/>
    <property type="molecule type" value="Genomic_DNA"/>
</dbReference>
<keyword evidence="3" id="KW-1185">Reference proteome</keyword>
<protein>
    <submittedName>
        <fullName evidence="2">tRNA C32,U32 (Ribose-2'-O)-methylase TrmJ</fullName>
    </submittedName>
</protein>
<evidence type="ECO:0000313" key="3">
    <source>
        <dbReference type="Proteomes" id="UP000590647"/>
    </source>
</evidence>
<evidence type="ECO:0000259" key="1">
    <source>
        <dbReference type="Pfam" id="PF13808"/>
    </source>
</evidence>
<proteinExistence type="predicted"/>
<accession>A0A7W9GXZ4</accession>
<dbReference type="GO" id="GO:0032259">
    <property type="term" value="P:methylation"/>
    <property type="evidence" value="ECO:0007669"/>
    <property type="project" value="UniProtKB-KW"/>
</dbReference>
<dbReference type="AlphaFoldDB" id="A0A7W9GXZ4"/>
<keyword evidence="2" id="KW-0489">Methyltransferase</keyword>
<feature type="domain" description="H repeat-associated protein N-terminal" evidence="1">
    <location>
        <begin position="33"/>
        <end position="85"/>
    </location>
</feature>
<organism evidence="2 3">
    <name type="scientific">Streptomyces caelestis</name>
    <dbReference type="NCBI Taxonomy" id="36816"/>
    <lineage>
        <taxon>Bacteria</taxon>
        <taxon>Bacillati</taxon>
        <taxon>Actinomycetota</taxon>
        <taxon>Actinomycetes</taxon>
        <taxon>Kitasatosporales</taxon>
        <taxon>Streptomycetaceae</taxon>
        <taxon>Streptomyces</taxon>
    </lineage>
</organism>
<sequence>MPARSSSPIPAGLSQLAIVRPAEPEDRPGLLVCLAAVPDPRRAEGRRHPLAFILALAACAVLAGAKSLAAITEWAADASPAVLTARASSRSIKRDRPAARRDWGEPAVSLGVQVRVARLSRALTVGSARLCPE</sequence>
<reference evidence="2 3" key="1">
    <citation type="submission" date="2020-08" db="EMBL/GenBank/DDBJ databases">
        <title>Sequencing the genomes of 1000 actinobacteria strains.</title>
        <authorList>
            <person name="Klenk H.-P."/>
        </authorList>
    </citation>
    <scope>NUCLEOTIDE SEQUENCE [LARGE SCALE GENOMIC DNA]</scope>
    <source>
        <strain evidence="2 3">DSM 40084</strain>
    </source>
</reference>
<dbReference type="InterPro" id="IPR032806">
    <property type="entry name" value="YbfD_N"/>
</dbReference>
<name>A0A7W9GXZ4_9ACTN</name>
<dbReference type="RefSeq" id="WP_230299859.1">
    <property type="nucleotide sequence ID" value="NZ_JBEZUX010000063.1"/>
</dbReference>
<keyword evidence="2" id="KW-0808">Transferase</keyword>